<protein>
    <submittedName>
        <fullName evidence="1">Uncharacterized protein</fullName>
    </submittedName>
</protein>
<dbReference type="HOGENOM" id="CLU_1846153_0_0_1"/>
<accession>U9UE03</accession>
<evidence type="ECO:0000313" key="1">
    <source>
        <dbReference type="EMBL" id="ESA18649.1"/>
    </source>
</evidence>
<dbReference type="VEuPathDB" id="FungiDB:RhiirFUN_017451"/>
<name>U9UE03_RHIID</name>
<sequence length="139" mass="15291">MSIPQNFLTKVLIVFPPVVNESKIYLKYVVAAVAVVTVAAVVGCGGSMDCGSLDCGSLVFNYCPLTWNYLSFGLCDIRFSEVLKVHEYFSAVMGVHCKEATSELTNYFVKISRILLTDSTTVLIRSKENPKLKALGNLR</sequence>
<reference evidence="1" key="1">
    <citation type="submission" date="2013-07" db="EMBL/GenBank/DDBJ databases">
        <title>The genome of an arbuscular mycorrhizal fungus provides insights into the evolution of the oldest plant symbiosis.</title>
        <authorList>
            <consortium name="DOE Joint Genome Institute"/>
            <person name="Tisserant E."/>
            <person name="Malbreil M."/>
            <person name="Kuo A."/>
            <person name="Kohler A."/>
            <person name="Symeonidi A."/>
            <person name="Balestrini R."/>
            <person name="Charron P."/>
            <person name="Duensing N."/>
            <person name="Frei-dit-Frey N."/>
            <person name="Gianinazzi-Pearson V."/>
            <person name="Gilbert B."/>
            <person name="Handa Y."/>
            <person name="Hijri M."/>
            <person name="Kaul R."/>
            <person name="Kawaguchi M."/>
            <person name="Krajinski F."/>
            <person name="Lammers P."/>
            <person name="Lapierre D."/>
            <person name="Masclaux F.G."/>
            <person name="Murat C."/>
            <person name="Morin E."/>
            <person name="Ndikumana S."/>
            <person name="Pagni M."/>
            <person name="Petitpierre D."/>
            <person name="Requena N."/>
            <person name="Rosikiewicz P."/>
            <person name="Riley R."/>
            <person name="Saito K."/>
            <person name="San Clemente H."/>
            <person name="Shapiro H."/>
            <person name="van Tuinen D."/>
            <person name="Becard G."/>
            <person name="Bonfante P."/>
            <person name="Paszkowski U."/>
            <person name="Shachar-Hill Y."/>
            <person name="Young J.P."/>
            <person name="Sanders I.R."/>
            <person name="Henrissat B."/>
            <person name="Rensing S.A."/>
            <person name="Grigoriev I.V."/>
            <person name="Corradi N."/>
            <person name="Roux C."/>
            <person name="Martin F."/>
        </authorList>
    </citation>
    <scope>NUCLEOTIDE SEQUENCE</scope>
    <source>
        <strain evidence="1">DAOM 197198</strain>
    </source>
</reference>
<gene>
    <name evidence="1" type="ORF">GLOINDRAFT_93294</name>
</gene>
<proteinExistence type="predicted"/>
<dbReference type="AlphaFoldDB" id="U9UE03"/>
<dbReference type="EMBL" id="KI279016">
    <property type="protein sequence ID" value="ESA18649.1"/>
    <property type="molecule type" value="Genomic_DNA"/>
</dbReference>
<organism evidence="1">
    <name type="scientific">Rhizophagus irregularis (strain DAOM 181602 / DAOM 197198 / MUCL 43194)</name>
    <name type="common">Arbuscular mycorrhizal fungus</name>
    <name type="synonym">Glomus intraradices</name>
    <dbReference type="NCBI Taxonomy" id="747089"/>
    <lineage>
        <taxon>Eukaryota</taxon>
        <taxon>Fungi</taxon>
        <taxon>Fungi incertae sedis</taxon>
        <taxon>Mucoromycota</taxon>
        <taxon>Glomeromycotina</taxon>
        <taxon>Glomeromycetes</taxon>
        <taxon>Glomerales</taxon>
        <taxon>Glomeraceae</taxon>
        <taxon>Rhizophagus</taxon>
    </lineage>
</organism>